<protein>
    <recommendedName>
        <fullName evidence="1">diguanylate cyclase</fullName>
        <ecNumber evidence="1">2.7.7.65</ecNumber>
    </recommendedName>
</protein>
<dbReference type="Gene3D" id="3.30.70.270">
    <property type="match status" value="1"/>
</dbReference>
<reference evidence="5" key="1">
    <citation type="journal article" date="2019" name="Int. J. Syst. Evol. Microbiol.">
        <title>The Global Catalogue of Microorganisms (GCM) 10K type strain sequencing project: providing services to taxonomists for standard genome sequencing and annotation.</title>
        <authorList>
            <consortium name="The Broad Institute Genomics Platform"/>
            <consortium name="The Broad Institute Genome Sequencing Center for Infectious Disease"/>
            <person name="Wu L."/>
            <person name="Ma J."/>
        </authorList>
    </citation>
    <scope>NUCLEOTIDE SEQUENCE [LARGE SCALE GENOMIC DNA]</scope>
    <source>
        <strain evidence="5">KCTC 52438</strain>
    </source>
</reference>
<dbReference type="InterPro" id="IPR050469">
    <property type="entry name" value="Diguanylate_Cyclase"/>
</dbReference>
<dbReference type="InterPro" id="IPR043128">
    <property type="entry name" value="Rev_trsase/Diguanyl_cyclase"/>
</dbReference>
<keyword evidence="4" id="KW-0548">Nucleotidyltransferase</keyword>
<organism evidence="4 5">
    <name type="scientific">Litoribrevibacter euphylliae</name>
    <dbReference type="NCBI Taxonomy" id="1834034"/>
    <lineage>
        <taxon>Bacteria</taxon>
        <taxon>Pseudomonadati</taxon>
        <taxon>Pseudomonadota</taxon>
        <taxon>Gammaproteobacteria</taxon>
        <taxon>Oceanospirillales</taxon>
        <taxon>Oceanospirillaceae</taxon>
        <taxon>Litoribrevibacter</taxon>
    </lineage>
</organism>
<keyword evidence="4" id="KW-0808">Transferase</keyword>
<evidence type="ECO:0000256" key="2">
    <source>
        <dbReference type="ARBA" id="ARBA00034247"/>
    </source>
</evidence>
<dbReference type="SMART" id="SM00267">
    <property type="entry name" value="GGDEF"/>
    <property type="match status" value="1"/>
</dbReference>
<dbReference type="RefSeq" id="WP_386722181.1">
    <property type="nucleotide sequence ID" value="NZ_JBHRSZ010000006.1"/>
</dbReference>
<dbReference type="SMART" id="SM00065">
    <property type="entry name" value="GAF"/>
    <property type="match status" value="1"/>
</dbReference>
<evidence type="ECO:0000313" key="5">
    <source>
        <dbReference type="Proteomes" id="UP001595476"/>
    </source>
</evidence>
<dbReference type="PROSITE" id="PS50887">
    <property type="entry name" value="GGDEF"/>
    <property type="match status" value="1"/>
</dbReference>
<comment type="caution">
    <text evidence="4">The sequence shown here is derived from an EMBL/GenBank/DDBJ whole genome shotgun (WGS) entry which is preliminary data.</text>
</comment>
<dbReference type="GO" id="GO:0052621">
    <property type="term" value="F:diguanylate cyclase activity"/>
    <property type="evidence" value="ECO:0007669"/>
    <property type="project" value="UniProtKB-EC"/>
</dbReference>
<dbReference type="InterPro" id="IPR000160">
    <property type="entry name" value="GGDEF_dom"/>
</dbReference>
<dbReference type="SUPFAM" id="SSF55781">
    <property type="entry name" value="GAF domain-like"/>
    <property type="match status" value="1"/>
</dbReference>
<dbReference type="Pfam" id="PF01590">
    <property type="entry name" value="GAF"/>
    <property type="match status" value="1"/>
</dbReference>
<evidence type="ECO:0000313" key="4">
    <source>
        <dbReference type="EMBL" id="MFC3152253.1"/>
    </source>
</evidence>
<dbReference type="EC" id="2.7.7.65" evidence="1"/>
<keyword evidence="5" id="KW-1185">Reference proteome</keyword>
<gene>
    <name evidence="4" type="ORF">ACFOEK_14555</name>
</gene>
<comment type="catalytic activity">
    <reaction evidence="2">
        <text>2 GTP = 3',3'-c-di-GMP + 2 diphosphate</text>
        <dbReference type="Rhea" id="RHEA:24898"/>
        <dbReference type="ChEBI" id="CHEBI:33019"/>
        <dbReference type="ChEBI" id="CHEBI:37565"/>
        <dbReference type="ChEBI" id="CHEBI:58805"/>
        <dbReference type="EC" id="2.7.7.65"/>
    </reaction>
</comment>
<dbReference type="Pfam" id="PF00990">
    <property type="entry name" value="GGDEF"/>
    <property type="match status" value="1"/>
</dbReference>
<proteinExistence type="predicted"/>
<evidence type="ECO:0000259" key="3">
    <source>
        <dbReference type="PROSITE" id="PS50887"/>
    </source>
</evidence>
<dbReference type="PANTHER" id="PTHR45138:SF9">
    <property type="entry name" value="DIGUANYLATE CYCLASE DGCM-RELATED"/>
    <property type="match status" value="1"/>
</dbReference>
<dbReference type="InterPro" id="IPR003018">
    <property type="entry name" value="GAF"/>
</dbReference>
<dbReference type="Gene3D" id="3.30.450.40">
    <property type="match status" value="1"/>
</dbReference>
<dbReference type="InterPro" id="IPR029787">
    <property type="entry name" value="Nucleotide_cyclase"/>
</dbReference>
<dbReference type="NCBIfam" id="TIGR00254">
    <property type="entry name" value="GGDEF"/>
    <property type="match status" value="1"/>
</dbReference>
<feature type="domain" description="GGDEF" evidence="3">
    <location>
        <begin position="195"/>
        <end position="319"/>
    </location>
</feature>
<dbReference type="PANTHER" id="PTHR45138">
    <property type="entry name" value="REGULATORY COMPONENTS OF SENSORY TRANSDUCTION SYSTEM"/>
    <property type="match status" value="1"/>
</dbReference>
<name>A0ABV7HEH2_9GAMM</name>
<evidence type="ECO:0000256" key="1">
    <source>
        <dbReference type="ARBA" id="ARBA00012528"/>
    </source>
</evidence>
<sequence length="319" mass="35953">MSQTEWVINSDHFGPWLKKWQHTVNVMAEACHCSAGYIVQCSSDGLMTVVASEKQAIKYGTGDVVGYDINLYCKKIVETKDPLYVRDARKDTFWADNPEVADGLVSYLGMPIFLPCGDLFGTICILNEEPTNFDPIYPKLVEQFRNIVESDLELIQRNKELEEIAITDEMTGLYNRRGFKALAHQQHKLARRIGCSMGLLYLDIDDLKEINDVIGHEAGDEAIIQLARGMEECLRDNDISARIGGDEFVALVLLSEIDTLPAVIQRMNLYFSHQLLSLGRPLKVSIGGILVPEVEMDFDQLLDSADQEMYRTKRARKAG</sequence>
<dbReference type="Proteomes" id="UP001595476">
    <property type="component" value="Unassembled WGS sequence"/>
</dbReference>
<accession>A0ABV7HEH2</accession>
<dbReference type="EMBL" id="JBHRSZ010000006">
    <property type="protein sequence ID" value="MFC3152253.1"/>
    <property type="molecule type" value="Genomic_DNA"/>
</dbReference>
<dbReference type="InterPro" id="IPR029016">
    <property type="entry name" value="GAF-like_dom_sf"/>
</dbReference>
<dbReference type="SUPFAM" id="SSF55073">
    <property type="entry name" value="Nucleotide cyclase"/>
    <property type="match status" value="1"/>
</dbReference>
<dbReference type="CDD" id="cd01949">
    <property type="entry name" value="GGDEF"/>
    <property type="match status" value="1"/>
</dbReference>